<keyword evidence="5" id="KW-1185">Reference proteome</keyword>
<proteinExistence type="predicted"/>
<dbReference type="Pfam" id="PF13649">
    <property type="entry name" value="Methyltransf_25"/>
    <property type="match status" value="1"/>
</dbReference>
<organism evidence="4 5">
    <name type="scientific">Halobacillus amylolyticus</name>
    <dbReference type="NCBI Taxonomy" id="2932259"/>
    <lineage>
        <taxon>Bacteria</taxon>
        <taxon>Bacillati</taxon>
        <taxon>Bacillota</taxon>
        <taxon>Bacilli</taxon>
        <taxon>Bacillales</taxon>
        <taxon>Bacillaceae</taxon>
        <taxon>Halobacillus</taxon>
    </lineage>
</organism>
<name>A0ABY4HE09_9BACI</name>
<dbReference type="SUPFAM" id="SSF53335">
    <property type="entry name" value="S-adenosyl-L-methionine-dependent methyltransferases"/>
    <property type="match status" value="1"/>
</dbReference>
<dbReference type="EMBL" id="CP095075">
    <property type="protein sequence ID" value="UOR12874.1"/>
    <property type="molecule type" value="Genomic_DNA"/>
</dbReference>
<evidence type="ECO:0000256" key="1">
    <source>
        <dbReference type="ARBA" id="ARBA00022603"/>
    </source>
</evidence>
<dbReference type="PANTHER" id="PTHR43861:SF1">
    <property type="entry name" value="TRANS-ACONITATE 2-METHYLTRANSFERASE"/>
    <property type="match status" value="1"/>
</dbReference>
<dbReference type="InterPro" id="IPR029063">
    <property type="entry name" value="SAM-dependent_MTases_sf"/>
</dbReference>
<evidence type="ECO:0000313" key="5">
    <source>
        <dbReference type="Proteomes" id="UP000830326"/>
    </source>
</evidence>
<evidence type="ECO:0000313" key="4">
    <source>
        <dbReference type="EMBL" id="UOR12874.1"/>
    </source>
</evidence>
<dbReference type="RefSeq" id="WP_245034000.1">
    <property type="nucleotide sequence ID" value="NZ_CP095075.1"/>
</dbReference>
<dbReference type="PANTHER" id="PTHR43861">
    <property type="entry name" value="TRANS-ACONITATE 2-METHYLTRANSFERASE-RELATED"/>
    <property type="match status" value="1"/>
</dbReference>
<reference evidence="4" key="1">
    <citation type="submission" date="2022-04" db="EMBL/GenBank/DDBJ databases">
        <title>Halobacillus sp. isolated from saltern.</title>
        <authorList>
            <person name="Won M."/>
            <person name="Lee C.-M."/>
            <person name="Woen H.-Y."/>
            <person name="Kwon S.-W."/>
        </authorList>
    </citation>
    <scope>NUCLEOTIDE SEQUENCE</scope>
    <source>
        <strain evidence="4">SSHM10-5</strain>
    </source>
</reference>
<dbReference type="Gene3D" id="3.40.50.150">
    <property type="entry name" value="Vaccinia Virus protein VP39"/>
    <property type="match status" value="1"/>
</dbReference>
<protein>
    <submittedName>
        <fullName evidence="4">Class I SAM-dependent methyltransferase</fullName>
    </submittedName>
</protein>
<keyword evidence="1 4" id="KW-0489">Methyltransferase</keyword>
<dbReference type="InterPro" id="IPR041698">
    <property type="entry name" value="Methyltransf_25"/>
</dbReference>
<evidence type="ECO:0000259" key="3">
    <source>
        <dbReference type="Pfam" id="PF13649"/>
    </source>
</evidence>
<feature type="domain" description="Methyltransferase" evidence="3">
    <location>
        <begin position="49"/>
        <end position="137"/>
    </location>
</feature>
<dbReference type="CDD" id="cd02440">
    <property type="entry name" value="AdoMet_MTases"/>
    <property type="match status" value="1"/>
</dbReference>
<gene>
    <name evidence="4" type="ORF">MUO15_05020</name>
</gene>
<evidence type="ECO:0000256" key="2">
    <source>
        <dbReference type="ARBA" id="ARBA00022679"/>
    </source>
</evidence>
<keyword evidence="2" id="KW-0808">Transferase</keyword>
<accession>A0ABY4HE09</accession>
<dbReference type="GO" id="GO:0032259">
    <property type="term" value="P:methylation"/>
    <property type="evidence" value="ECO:0007669"/>
    <property type="project" value="UniProtKB-KW"/>
</dbReference>
<dbReference type="GO" id="GO:0008168">
    <property type="term" value="F:methyltransferase activity"/>
    <property type="evidence" value="ECO:0007669"/>
    <property type="project" value="UniProtKB-KW"/>
</dbReference>
<dbReference type="Proteomes" id="UP000830326">
    <property type="component" value="Chromosome"/>
</dbReference>
<sequence length="262" mass="29819">MSFSKKKEHYSFGDSNIAVERLNLVERMFGPTSRSFIRNTVKIHSKLALDLGCGPGNTTKMIAEEINPDKIIGVDVSRSHLNRAIENNDFEFVEHNVTSTPLPNSPADVIFARFLLSHLPNPLECMEAWIGELKPGGSLLCEEDEWTHSNHPAIQTYFKLAAELIKHNGGDLYVGKRFGELEDNSNYKIQHREIVSITPPIELVARNFLLNFDVWRNEQYILDHYNQDFLNEIASEIQEISMNPDTTTVEWGLHQIAIEKVG</sequence>